<proteinExistence type="predicted"/>
<dbReference type="GO" id="GO:0004803">
    <property type="term" value="F:transposase activity"/>
    <property type="evidence" value="ECO:0007669"/>
    <property type="project" value="InterPro"/>
</dbReference>
<dbReference type="STRING" id="460384.SAMN05216313_11822"/>
<dbReference type="GO" id="GO:0003677">
    <property type="term" value="F:DNA binding"/>
    <property type="evidence" value="ECO:0007669"/>
    <property type="project" value="InterPro"/>
</dbReference>
<evidence type="ECO:0000313" key="2">
    <source>
        <dbReference type="EMBL" id="SET88280.1"/>
    </source>
</evidence>
<dbReference type="Proteomes" id="UP000198508">
    <property type="component" value="Unassembled WGS sequence"/>
</dbReference>
<gene>
    <name evidence="2" type="ORF">SAMN05216313_11822</name>
</gene>
<dbReference type="EMBL" id="FOIM01000018">
    <property type="protein sequence ID" value="SET88280.1"/>
    <property type="molecule type" value="Genomic_DNA"/>
</dbReference>
<feature type="domain" description="Transposase IS4-like" evidence="1">
    <location>
        <begin position="19"/>
        <end position="188"/>
    </location>
</feature>
<dbReference type="SUPFAM" id="SSF53098">
    <property type="entry name" value="Ribonuclease H-like"/>
    <property type="match status" value="1"/>
</dbReference>
<sequence>MTSELPMLFRHLENCEGLLHGKKVILLCDRYYASAELFLYCMLHGYRFIVRNKSYVYKDYTCTVEQDGDICVPFSRAWYRRMKRDDCRSFAEGLPALPLRVVKNRYEYILTSRKKKQESAVMEAMYLTNLDRDSFPADRIVQLYHEQRWDHETAYFDIKTHLEAERFNSRKHNIVVSEIYGKILCFMLCGRFYEAADKENISRRPETGQMTQYDYIPNMKYIADTIRVEHRLLQYLGDSNDTGMEIYLSDLVNDFSRCVVPVRPGRHYKRWGKWMSRMPTYKFRVDGRRNPAIKKCFNMNGYMTVQK</sequence>
<dbReference type="AlphaFoldDB" id="A0A1I0HVW7"/>
<keyword evidence="3" id="KW-1185">Reference proteome</keyword>
<evidence type="ECO:0000259" key="1">
    <source>
        <dbReference type="Pfam" id="PF01609"/>
    </source>
</evidence>
<accession>A0A1I0HVW7</accession>
<organism evidence="2 3">
    <name type="scientific">Enterocloster lavalensis</name>
    <dbReference type="NCBI Taxonomy" id="460384"/>
    <lineage>
        <taxon>Bacteria</taxon>
        <taxon>Bacillati</taxon>
        <taxon>Bacillota</taxon>
        <taxon>Clostridia</taxon>
        <taxon>Lachnospirales</taxon>
        <taxon>Lachnospiraceae</taxon>
        <taxon>Enterocloster</taxon>
    </lineage>
</organism>
<protein>
    <submittedName>
        <fullName evidence="2">Transposase DDE domain-containing protein</fullName>
    </submittedName>
</protein>
<name>A0A1I0HVW7_9FIRM</name>
<dbReference type="GO" id="GO:0006313">
    <property type="term" value="P:DNA transposition"/>
    <property type="evidence" value="ECO:0007669"/>
    <property type="project" value="InterPro"/>
</dbReference>
<dbReference type="InterPro" id="IPR012337">
    <property type="entry name" value="RNaseH-like_sf"/>
</dbReference>
<dbReference type="InterPro" id="IPR002559">
    <property type="entry name" value="Transposase_11"/>
</dbReference>
<reference evidence="3" key="1">
    <citation type="submission" date="2016-10" db="EMBL/GenBank/DDBJ databases">
        <authorList>
            <person name="Varghese N."/>
            <person name="Submissions S."/>
        </authorList>
    </citation>
    <scope>NUCLEOTIDE SEQUENCE [LARGE SCALE GENOMIC DNA]</scope>
    <source>
        <strain evidence="3">NLAE-zl-G277</strain>
    </source>
</reference>
<dbReference type="Pfam" id="PF01609">
    <property type="entry name" value="DDE_Tnp_1"/>
    <property type="match status" value="1"/>
</dbReference>
<evidence type="ECO:0000313" key="3">
    <source>
        <dbReference type="Proteomes" id="UP000198508"/>
    </source>
</evidence>